<reference evidence="9" key="1">
    <citation type="submission" date="2021-02" db="EMBL/GenBank/DDBJ databases">
        <authorList>
            <person name="Dougan E. K."/>
            <person name="Rhodes N."/>
            <person name="Thang M."/>
            <person name="Chan C."/>
        </authorList>
    </citation>
    <scope>NUCLEOTIDE SEQUENCE</scope>
</reference>
<feature type="transmembrane region" description="Helical" evidence="8">
    <location>
        <begin position="454"/>
        <end position="473"/>
    </location>
</feature>
<evidence type="ECO:0000256" key="1">
    <source>
        <dbReference type="ARBA" id="ARBA00004141"/>
    </source>
</evidence>
<evidence type="ECO:0000256" key="6">
    <source>
        <dbReference type="SAM" id="Coils"/>
    </source>
</evidence>
<comment type="similarity">
    <text evidence="2">Belongs to the GDT1 family.</text>
</comment>
<evidence type="ECO:0000256" key="8">
    <source>
        <dbReference type="SAM" id="Phobius"/>
    </source>
</evidence>
<keyword evidence="4 8" id="KW-1133">Transmembrane helix</keyword>
<dbReference type="GO" id="GO:0005384">
    <property type="term" value="F:manganese ion transmembrane transporter activity"/>
    <property type="evidence" value="ECO:0007669"/>
    <property type="project" value="TreeGrafter"/>
</dbReference>
<comment type="subcellular location">
    <subcellularLocation>
        <location evidence="1">Membrane</location>
        <topology evidence="1">Multi-pass membrane protein</topology>
    </subcellularLocation>
</comment>
<keyword evidence="5 8" id="KW-0472">Membrane</keyword>
<dbReference type="GO" id="GO:0032472">
    <property type="term" value="P:Golgi calcium ion transport"/>
    <property type="evidence" value="ECO:0007669"/>
    <property type="project" value="TreeGrafter"/>
</dbReference>
<feature type="compositionally biased region" description="Low complexity" evidence="7">
    <location>
        <begin position="251"/>
        <end position="263"/>
    </location>
</feature>
<dbReference type="PANTHER" id="PTHR12608">
    <property type="entry name" value="TRANSMEMBRANE PROTEIN HTP-1 RELATED"/>
    <property type="match status" value="1"/>
</dbReference>
<feature type="compositionally biased region" description="Low complexity" evidence="7">
    <location>
        <begin position="298"/>
        <end position="312"/>
    </location>
</feature>
<dbReference type="Proteomes" id="UP000601435">
    <property type="component" value="Unassembled WGS sequence"/>
</dbReference>
<gene>
    <name evidence="9" type="primary">TMEM165</name>
    <name evidence="9" type="ORF">SNEC2469_LOCUS32670</name>
</gene>
<protein>
    <submittedName>
        <fullName evidence="9">TMEM165 protein</fullName>
    </submittedName>
</protein>
<dbReference type="Pfam" id="PF01169">
    <property type="entry name" value="GDT1"/>
    <property type="match status" value="2"/>
</dbReference>
<dbReference type="InterPro" id="IPR001727">
    <property type="entry name" value="GDT1-like"/>
</dbReference>
<evidence type="ECO:0000256" key="7">
    <source>
        <dbReference type="SAM" id="MobiDB-lite"/>
    </source>
</evidence>
<feature type="region of interest" description="Disordered" evidence="7">
    <location>
        <begin position="250"/>
        <end position="321"/>
    </location>
</feature>
<dbReference type="GO" id="GO:0032468">
    <property type="term" value="P:Golgi calcium ion homeostasis"/>
    <property type="evidence" value="ECO:0007669"/>
    <property type="project" value="TreeGrafter"/>
</dbReference>
<dbReference type="GO" id="GO:0015085">
    <property type="term" value="F:calcium ion transmembrane transporter activity"/>
    <property type="evidence" value="ECO:0007669"/>
    <property type="project" value="TreeGrafter"/>
</dbReference>
<evidence type="ECO:0000256" key="5">
    <source>
        <dbReference type="ARBA" id="ARBA00023136"/>
    </source>
</evidence>
<name>A0A813BYT4_9DINO</name>
<feature type="coiled-coil region" evidence="6">
    <location>
        <begin position="170"/>
        <end position="218"/>
    </location>
</feature>
<evidence type="ECO:0000256" key="2">
    <source>
        <dbReference type="ARBA" id="ARBA00009190"/>
    </source>
</evidence>
<comment type="caution">
    <text evidence="9">The sequence shown here is derived from an EMBL/GenBank/DDBJ whole genome shotgun (WGS) entry which is preliminary data.</text>
</comment>
<dbReference type="OrthoDB" id="442680at2759"/>
<organism evidence="9 10">
    <name type="scientific">Symbiodinium necroappetens</name>
    <dbReference type="NCBI Taxonomy" id="1628268"/>
    <lineage>
        <taxon>Eukaryota</taxon>
        <taxon>Sar</taxon>
        <taxon>Alveolata</taxon>
        <taxon>Dinophyceae</taxon>
        <taxon>Suessiales</taxon>
        <taxon>Symbiodiniaceae</taxon>
        <taxon>Symbiodinium</taxon>
    </lineage>
</organism>
<sequence length="476" mass="50581">MAGIGSKASKLRVMLEMLQDFQNSLRGDKTFFIAALLAMRHDRLAVFFGSAGALAAMTALSATIGLVLPKLMPRKYTHWAAVALFVYFGLKLLWEALQMLRSGSGCGACEVDLNGHAAVVSCPLIAYCRISRKVVDARTIAPAACLTVPCQTTNINQQMQSDVGQLERALTAALEVVEAQRAQLAAAQEEAARLQLELEREQQARTAAEEKLREASVEFARKLSSMQAKVVEAERDVVLGGQILLTRRTPSSAAAASACSEGSLRVPGETPRRLAPVPPPPRDSEEPGFSRAQCFTHRGPAGPSAAPPGSSGRRTRSAQHRLSPIEPHSLSCCAIVCRPFPRAQKLENSAGAQNNGIFASALVDLTPSEELEEVEQSLKEQSPKAKQTWAVAGQALTLTFLAEWGDRSQISTIALAAAKDPLGVTLGGIIGHSCCTSLAVLGGRVLAEHISERMVVTAGGVLFLCFALHGAIVGSD</sequence>
<dbReference type="GO" id="GO:0005794">
    <property type="term" value="C:Golgi apparatus"/>
    <property type="evidence" value="ECO:0007669"/>
    <property type="project" value="TreeGrafter"/>
</dbReference>
<evidence type="ECO:0000256" key="3">
    <source>
        <dbReference type="ARBA" id="ARBA00022692"/>
    </source>
</evidence>
<feature type="transmembrane region" description="Helical" evidence="8">
    <location>
        <begin position="76"/>
        <end position="94"/>
    </location>
</feature>
<dbReference type="PANTHER" id="PTHR12608:SF1">
    <property type="entry name" value="TRANSMEMBRANE PROTEIN 165"/>
    <property type="match status" value="1"/>
</dbReference>
<evidence type="ECO:0000256" key="4">
    <source>
        <dbReference type="ARBA" id="ARBA00022989"/>
    </source>
</evidence>
<dbReference type="EMBL" id="CAJNJA010083363">
    <property type="protein sequence ID" value="CAE7934893.1"/>
    <property type="molecule type" value="Genomic_DNA"/>
</dbReference>
<keyword evidence="10" id="KW-1185">Reference proteome</keyword>
<accession>A0A813BYT4</accession>
<feature type="transmembrane region" description="Helical" evidence="8">
    <location>
        <begin position="44"/>
        <end position="64"/>
    </location>
</feature>
<proteinExistence type="inferred from homology"/>
<keyword evidence="3 8" id="KW-0812">Transmembrane</keyword>
<evidence type="ECO:0000313" key="10">
    <source>
        <dbReference type="Proteomes" id="UP000601435"/>
    </source>
</evidence>
<dbReference type="AlphaFoldDB" id="A0A813BYT4"/>
<evidence type="ECO:0000313" key="9">
    <source>
        <dbReference type="EMBL" id="CAE7934893.1"/>
    </source>
</evidence>
<keyword evidence="6" id="KW-0175">Coiled coil</keyword>
<dbReference type="GO" id="GO:0016020">
    <property type="term" value="C:membrane"/>
    <property type="evidence" value="ECO:0007669"/>
    <property type="project" value="UniProtKB-SubCell"/>
</dbReference>